<reference evidence="1" key="1">
    <citation type="journal article" date="2015" name="Nature">
        <title>Complex archaea that bridge the gap between prokaryotes and eukaryotes.</title>
        <authorList>
            <person name="Spang A."/>
            <person name="Saw J.H."/>
            <person name="Jorgensen S.L."/>
            <person name="Zaremba-Niedzwiedzka K."/>
            <person name="Martijn J."/>
            <person name="Lind A.E."/>
            <person name="van Eijk R."/>
            <person name="Schleper C."/>
            <person name="Guy L."/>
            <person name="Ettema T.J."/>
        </authorList>
    </citation>
    <scope>NUCLEOTIDE SEQUENCE</scope>
</reference>
<organism evidence="1">
    <name type="scientific">marine sediment metagenome</name>
    <dbReference type="NCBI Taxonomy" id="412755"/>
    <lineage>
        <taxon>unclassified sequences</taxon>
        <taxon>metagenomes</taxon>
        <taxon>ecological metagenomes</taxon>
    </lineage>
</organism>
<name>A0A0F9CQC3_9ZZZZ</name>
<proteinExistence type="predicted"/>
<protein>
    <submittedName>
        <fullName evidence="1">Uncharacterized protein</fullName>
    </submittedName>
</protein>
<evidence type="ECO:0000313" key="1">
    <source>
        <dbReference type="EMBL" id="KKL51573.1"/>
    </source>
</evidence>
<accession>A0A0F9CQC3</accession>
<comment type="caution">
    <text evidence="1">The sequence shown here is derived from an EMBL/GenBank/DDBJ whole genome shotgun (WGS) entry which is preliminary data.</text>
</comment>
<gene>
    <name evidence="1" type="ORF">LCGC14_2294130</name>
</gene>
<sequence>MTGAMDICNHGPETYCTECAHGWELLPETPPSYCVFCGMELVSEDGISYPIIGGRCHKRLKG</sequence>
<dbReference type="EMBL" id="LAZR01032201">
    <property type="protein sequence ID" value="KKL51573.1"/>
    <property type="molecule type" value="Genomic_DNA"/>
</dbReference>
<dbReference type="AlphaFoldDB" id="A0A0F9CQC3"/>